<evidence type="ECO:0000313" key="3">
    <source>
        <dbReference type="Proteomes" id="UP000699462"/>
    </source>
</evidence>
<protein>
    <submittedName>
        <fullName evidence="2">Uncharacterized protein</fullName>
    </submittedName>
</protein>
<sequence length="196" mass="21784">MALSSDPLLIKSSKRSQRPDKQTHLSLRRKTAEQFVKKLNHAKNALRLLTCEFDEQLLQFPGLLGALTPRLEAGWQSSNIQSGAGDVLEWEVGIANQLPALIKPMVPAQSGPSGPVPLSYSFTWTKYQPKIIDEANQETSCHTSKKFNPEATLPPRAKDSNRRHLKILRSNCERPGSSVRIRDPSGHPVSFATSTY</sequence>
<dbReference type="OrthoDB" id="6271414at2759"/>
<evidence type="ECO:0000313" key="2">
    <source>
        <dbReference type="EMBL" id="KAF8564451.1"/>
    </source>
</evidence>
<reference evidence="2 3" key="1">
    <citation type="submission" date="2019-07" db="EMBL/GenBank/DDBJ databases">
        <title>Annotation for the trematode Paragonimus westermani.</title>
        <authorList>
            <person name="Choi Y.-J."/>
        </authorList>
    </citation>
    <scope>NUCLEOTIDE SEQUENCE [LARGE SCALE GENOMIC DNA]</scope>
    <source>
        <strain evidence="2">180907_Pwestermani</strain>
    </source>
</reference>
<evidence type="ECO:0000256" key="1">
    <source>
        <dbReference type="SAM" id="MobiDB-lite"/>
    </source>
</evidence>
<keyword evidence="3" id="KW-1185">Reference proteome</keyword>
<organism evidence="2 3">
    <name type="scientific">Paragonimus westermani</name>
    <dbReference type="NCBI Taxonomy" id="34504"/>
    <lineage>
        <taxon>Eukaryota</taxon>
        <taxon>Metazoa</taxon>
        <taxon>Spiralia</taxon>
        <taxon>Lophotrochozoa</taxon>
        <taxon>Platyhelminthes</taxon>
        <taxon>Trematoda</taxon>
        <taxon>Digenea</taxon>
        <taxon>Plagiorchiida</taxon>
        <taxon>Troglotremata</taxon>
        <taxon>Troglotrematidae</taxon>
        <taxon>Paragonimus</taxon>
    </lineage>
</organism>
<dbReference type="Proteomes" id="UP000699462">
    <property type="component" value="Unassembled WGS sequence"/>
</dbReference>
<proteinExistence type="predicted"/>
<gene>
    <name evidence="2" type="ORF">P879_11408</name>
</gene>
<dbReference type="EMBL" id="JTDF01008662">
    <property type="protein sequence ID" value="KAF8564451.1"/>
    <property type="molecule type" value="Genomic_DNA"/>
</dbReference>
<dbReference type="AlphaFoldDB" id="A0A8T0DCH3"/>
<accession>A0A8T0DCH3</accession>
<comment type="caution">
    <text evidence="2">The sequence shown here is derived from an EMBL/GenBank/DDBJ whole genome shotgun (WGS) entry which is preliminary data.</text>
</comment>
<feature type="region of interest" description="Disordered" evidence="1">
    <location>
        <begin position="1"/>
        <end position="27"/>
    </location>
</feature>
<feature type="region of interest" description="Disordered" evidence="1">
    <location>
        <begin position="138"/>
        <end position="196"/>
    </location>
</feature>
<name>A0A8T0DCH3_9TREM</name>